<accession>A0A652YVN4</accession>
<dbReference type="EMBL" id="VNIQ01000001">
    <property type="protein sequence ID" value="TYQ07714.1"/>
    <property type="molecule type" value="Genomic_DNA"/>
</dbReference>
<gene>
    <name evidence="1" type="ORF">FNL38_10179</name>
</gene>
<dbReference type="InterPro" id="IPR043504">
    <property type="entry name" value="Peptidase_S1_PA_chymotrypsin"/>
</dbReference>
<dbReference type="SUPFAM" id="SSF50494">
    <property type="entry name" value="Trypsin-like serine proteases"/>
    <property type="match status" value="1"/>
</dbReference>
<dbReference type="AlphaFoldDB" id="A0A652YVN4"/>
<evidence type="ECO:0000313" key="1">
    <source>
        <dbReference type="EMBL" id="TYQ07714.1"/>
    </source>
</evidence>
<dbReference type="InterPro" id="IPR035070">
    <property type="entry name" value="Streptogrisin_prodomain"/>
</dbReference>
<dbReference type="InterPro" id="IPR009003">
    <property type="entry name" value="Peptidase_S1_PA"/>
</dbReference>
<protein>
    <submittedName>
        <fullName evidence="1">Trypsin</fullName>
    </submittedName>
</protein>
<reference evidence="1" key="1">
    <citation type="submission" date="2019-07" db="EMBL/GenBank/DDBJ databases">
        <title>Genomic Encyclopedia of Type Strains, Phase IV (KMG-IV): sequencing the most valuable type-strain genomes for metagenomic binning, comparative biology and taxonomic classification.</title>
        <authorList>
            <person name="Goeker M."/>
        </authorList>
    </citation>
    <scope>NUCLEOTIDE SEQUENCE</scope>
    <source>
        <strain evidence="1">DSM 44596</strain>
    </source>
</reference>
<dbReference type="Gene3D" id="2.40.10.10">
    <property type="entry name" value="Trypsin-like serine proteases"/>
    <property type="match status" value="2"/>
</dbReference>
<sequence length="436" mass="45055">MRSSTARRAAVFGSTMLLLLGPIAAVASAEPSTPGVSDQAAHLPVELAEALQHDLALTPDQYLTRSELAQKLAEFADIARVQFPDSFAGVWLDDLGQAVVALASGQGNDAARSAAEKAGFQVNDVAQSESALQNEVSALNTWLESQPPAVADLVRGIAIDVVGNGVELTADPAAGLTLPDFLNTTVRHAAVPISVPPIVVDLLPATGSLTGDAALGGDAFGGISGFNGFKCSFGFNGTDASGRTVNISAGHCDPNRIAAGTQYASEAFPLVNNQPGPRVGYFAKSVFGPRDYSIINIDDQAKYRFDNNSVRVPFNRSVNIDGVADPVVGAPVCKAGSTTGYSCGVVTSVNRNAVVSEQPMSNLFTTDICVLQGDSGGPIMTGTRALGITSASTVATSSFCEVARAATLIGSPQPIQYGTPIKDILAENPGLKVRDY</sequence>
<dbReference type="GO" id="GO:0006508">
    <property type="term" value="P:proteolysis"/>
    <property type="evidence" value="ECO:0007669"/>
    <property type="project" value="InterPro"/>
</dbReference>
<dbReference type="GO" id="GO:0004252">
    <property type="term" value="F:serine-type endopeptidase activity"/>
    <property type="evidence" value="ECO:0007669"/>
    <property type="project" value="InterPro"/>
</dbReference>
<comment type="caution">
    <text evidence="1">The sequence shown here is derived from an EMBL/GenBank/DDBJ whole genome shotgun (WGS) entry which is preliminary data.</text>
</comment>
<name>A0A652YVN4_NOCGL</name>
<organism evidence="1">
    <name type="scientific">Nocardia globerula</name>
    <dbReference type="NCBI Taxonomy" id="1818"/>
    <lineage>
        <taxon>Bacteria</taxon>
        <taxon>Bacillati</taxon>
        <taxon>Actinomycetota</taxon>
        <taxon>Actinomycetes</taxon>
        <taxon>Mycobacteriales</taxon>
        <taxon>Nocardiaceae</taxon>
        <taxon>Nocardia</taxon>
    </lineage>
</organism>
<dbReference type="InterPro" id="IPR001254">
    <property type="entry name" value="Trypsin_dom"/>
</dbReference>
<dbReference type="CDD" id="cd21112">
    <property type="entry name" value="alphaLP-like"/>
    <property type="match status" value="1"/>
</dbReference>
<proteinExistence type="predicted"/>
<dbReference type="Pfam" id="PF00089">
    <property type="entry name" value="Trypsin"/>
    <property type="match status" value="1"/>
</dbReference>
<dbReference type="Gene3D" id="3.30.300.50">
    <property type="match status" value="1"/>
</dbReference>